<evidence type="ECO:0000313" key="1">
    <source>
        <dbReference type="EMBL" id="SHM65126.1"/>
    </source>
</evidence>
<name>A0A1M7KIF8_9BACT</name>
<dbReference type="AlphaFoldDB" id="A0A1M7KIF8"/>
<gene>
    <name evidence="1" type="ORF">SAMN04488057_102485</name>
</gene>
<dbReference type="Proteomes" id="UP000184513">
    <property type="component" value="Unassembled WGS sequence"/>
</dbReference>
<proteinExistence type="predicted"/>
<protein>
    <submittedName>
        <fullName evidence="1">Uncharacterized protein</fullName>
    </submittedName>
</protein>
<sequence>MELKKIDTIWHFFATQNQVFLKKEVSQDVHYIFKKNDIQLSHFFNPKFVGQSSLCMAPVAFEMAVQSYAAGQKKFGFPAPPVKVHKKLFFPRDLLKLTANYNLYVEKDRFNHFRVTLDGFIPRNIRQTYQPINFISQTLWGFRYFSETIKN</sequence>
<dbReference type="RefSeq" id="WP_143155913.1">
    <property type="nucleotide sequence ID" value="NZ_FRCY01000002.1"/>
</dbReference>
<dbReference type="OrthoDB" id="839034at2"/>
<organism evidence="1 2">
    <name type="scientific">Cyclobacterium lianum</name>
    <dbReference type="NCBI Taxonomy" id="388280"/>
    <lineage>
        <taxon>Bacteria</taxon>
        <taxon>Pseudomonadati</taxon>
        <taxon>Bacteroidota</taxon>
        <taxon>Cytophagia</taxon>
        <taxon>Cytophagales</taxon>
        <taxon>Cyclobacteriaceae</taxon>
        <taxon>Cyclobacterium</taxon>
    </lineage>
</organism>
<keyword evidence="2" id="KW-1185">Reference proteome</keyword>
<evidence type="ECO:0000313" key="2">
    <source>
        <dbReference type="Proteomes" id="UP000184513"/>
    </source>
</evidence>
<reference evidence="1 2" key="1">
    <citation type="submission" date="2016-11" db="EMBL/GenBank/DDBJ databases">
        <authorList>
            <person name="Jaros S."/>
            <person name="Januszkiewicz K."/>
            <person name="Wedrychowicz H."/>
        </authorList>
    </citation>
    <scope>NUCLEOTIDE SEQUENCE [LARGE SCALE GENOMIC DNA]</scope>
    <source>
        <strain evidence="1 2">CGMCC 1.6102</strain>
    </source>
</reference>
<dbReference type="STRING" id="388280.SAMN04488057_102485"/>
<accession>A0A1M7KIF8</accession>
<dbReference type="EMBL" id="FRCY01000002">
    <property type="protein sequence ID" value="SHM65126.1"/>
    <property type="molecule type" value="Genomic_DNA"/>
</dbReference>